<comment type="subcellular location">
    <subcellularLocation>
        <location evidence="1">Cell outer membrane</location>
        <topology evidence="1">Multi-pass membrane protein</topology>
    </subcellularLocation>
</comment>
<feature type="domain" description="Porin" evidence="11">
    <location>
        <begin position="68"/>
        <end position="383"/>
    </location>
</feature>
<dbReference type="InterPro" id="IPR050298">
    <property type="entry name" value="Gram-neg_bact_OMP"/>
</dbReference>
<evidence type="ECO:0000256" key="7">
    <source>
        <dbReference type="ARBA" id="ARBA00023065"/>
    </source>
</evidence>
<evidence type="ECO:0000256" key="8">
    <source>
        <dbReference type="ARBA" id="ARBA00023114"/>
    </source>
</evidence>
<keyword evidence="5" id="KW-0812">Transmembrane</keyword>
<evidence type="ECO:0000256" key="2">
    <source>
        <dbReference type="ARBA" id="ARBA00011233"/>
    </source>
</evidence>
<dbReference type="AlphaFoldDB" id="A0A848I640"/>
<dbReference type="GO" id="GO:0009279">
    <property type="term" value="C:cell outer membrane"/>
    <property type="evidence" value="ECO:0007669"/>
    <property type="project" value="UniProtKB-SubCell"/>
</dbReference>
<dbReference type="PANTHER" id="PTHR34501">
    <property type="entry name" value="PROTEIN YDDL-RELATED"/>
    <property type="match status" value="1"/>
</dbReference>
<dbReference type="EMBL" id="JABBGJ010000007">
    <property type="protein sequence ID" value="NML97857.1"/>
    <property type="molecule type" value="Genomic_DNA"/>
</dbReference>
<dbReference type="InterPro" id="IPR033900">
    <property type="entry name" value="Gram_neg_porin_domain"/>
</dbReference>
<dbReference type="Pfam" id="PF13609">
    <property type="entry name" value="Porin_4"/>
    <property type="match status" value="1"/>
</dbReference>
<keyword evidence="6" id="KW-0732">Signal</keyword>
<dbReference type="GO" id="GO:0015288">
    <property type="term" value="F:porin activity"/>
    <property type="evidence" value="ECO:0007669"/>
    <property type="project" value="UniProtKB-KW"/>
</dbReference>
<organism evidence="12 13">
    <name type="scientific">Paraburkholderia polaris</name>
    <dbReference type="NCBI Taxonomy" id="2728848"/>
    <lineage>
        <taxon>Bacteria</taxon>
        <taxon>Pseudomonadati</taxon>
        <taxon>Pseudomonadota</taxon>
        <taxon>Betaproteobacteria</taxon>
        <taxon>Burkholderiales</taxon>
        <taxon>Burkholderiaceae</taxon>
        <taxon>Paraburkholderia</taxon>
    </lineage>
</organism>
<evidence type="ECO:0000256" key="6">
    <source>
        <dbReference type="ARBA" id="ARBA00022729"/>
    </source>
</evidence>
<protein>
    <submittedName>
        <fullName evidence="12">Porin</fullName>
    </submittedName>
</protein>
<keyword evidence="4" id="KW-1134">Transmembrane beta strand</keyword>
<keyword evidence="3" id="KW-0813">Transport</keyword>
<keyword evidence="7" id="KW-0406">Ion transport</keyword>
<evidence type="ECO:0000259" key="11">
    <source>
        <dbReference type="Pfam" id="PF13609"/>
    </source>
</evidence>
<comment type="caution">
    <text evidence="12">The sequence shown here is derived from an EMBL/GenBank/DDBJ whole genome shotgun (WGS) entry which is preliminary data.</text>
</comment>
<dbReference type="PANTHER" id="PTHR34501:SF9">
    <property type="entry name" value="MAJOR OUTER MEMBRANE PROTEIN P.IA"/>
    <property type="match status" value="1"/>
</dbReference>
<evidence type="ECO:0000256" key="3">
    <source>
        <dbReference type="ARBA" id="ARBA00022448"/>
    </source>
</evidence>
<evidence type="ECO:0000256" key="10">
    <source>
        <dbReference type="ARBA" id="ARBA00023237"/>
    </source>
</evidence>
<dbReference type="Gene3D" id="2.40.160.10">
    <property type="entry name" value="Porin"/>
    <property type="match status" value="1"/>
</dbReference>
<proteinExistence type="predicted"/>
<keyword evidence="9" id="KW-0472">Membrane</keyword>
<evidence type="ECO:0000256" key="9">
    <source>
        <dbReference type="ARBA" id="ARBA00023136"/>
    </source>
</evidence>
<keyword evidence="10" id="KW-0998">Cell outer membrane</keyword>
<evidence type="ECO:0000313" key="13">
    <source>
        <dbReference type="Proteomes" id="UP000544134"/>
    </source>
</evidence>
<dbReference type="RefSeq" id="WP_169484941.1">
    <property type="nucleotide sequence ID" value="NZ_JABBGJ010000007.1"/>
</dbReference>
<keyword evidence="13" id="KW-1185">Reference proteome</keyword>
<dbReference type="InterPro" id="IPR023614">
    <property type="entry name" value="Porin_dom_sf"/>
</dbReference>
<name>A0A848I640_9BURK</name>
<evidence type="ECO:0000256" key="5">
    <source>
        <dbReference type="ARBA" id="ARBA00022692"/>
    </source>
</evidence>
<evidence type="ECO:0000256" key="1">
    <source>
        <dbReference type="ARBA" id="ARBA00004571"/>
    </source>
</evidence>
<accession>A0A848I640</accession>
<keyword evidence="8" id="KW-0626">Porin</keyword>
<dbReference type="SUPFAM" id="SSF56935">
    <property type="entry name" value="Porins"/>
    <property type="match status" value="1"/>
</dbReference>
<gene>
    <name evidence="12" type="ORF">HHL24_07830</name>
</gene>
<comment type="subunit">
    <text evidence="2">Homotrimer.</text>
</comment>
<dbReference type="GO" id="GO:0006811">
    <property type="term" value="P:monoatomic ion transport"/>
    <property type="evidence" value="ECO:0007669"/>
    <property type="project" value="UniProtKB-KW"/>
</dbReference>
<dbReference type="CDD" id="cd00342">
    <property type="entry name" value="gram_neg_porins"/>
    <property type="match status" value="1"/>
</dbReference>
<evidence type="ECO:0000313" key="12">
    <source>
        <dbReference type="EMBL" id="NML97857.1"/>
    </source>
</evidence>
<dbReference type="GO" id="GO:0046930">
    <property type="term" value="C:pore complex"/>
    <property type="evidence" value="ECO:0007669"/>
    <property type="project" value="UniProtKB-KW"/>
</dbReference>
<reference evidence="12 13" key="1">
    <citation type="submission" date="2020-04" db="EMBL/GenBank/DDBJ databases">
        <title>Paraburkholderia sp. RP-4-7 isolated from soil.</title>
        <authorList>
            <person name="Dahal R.H."/>
        </authorList>
    </citation>
    <scope>NUCLEOTIDE SEQUENCE [LARGE SCALE GENOMIC DNA]</scope>
    <source>
        <strain evidence="12 13">RP-4-7</strain>
    </source>
</reference>
<evidence type="ECO:0000256" key="4">
    <source>
        <dbReference type="ARBA" id="ARBA00022452"/>
    </source>
</evidence>
<sequence>MRWKGRSFFTKLIAFFRIVFPEFIGLSSQPRAELESKSSEHQRLEGKEIGVGIGKDVKLLGGVGLLLLGCSSEAFAQSSVYISGFLGAGIGYTSNVAGHSSVSETNGVLRPNSFVMQGKEDLGGGLQALFYLGTLFSMDTGTILGAPGSLFSRESYVGLSNQYGTLTFGQQRDFMFDMTVHGYAGGFNQGLWGAHQGPFPTFGVPYVIGGSYDFDRLNGEAVNNAVKFKSANFSGMTFGAMYGFGGVAGHFGNSSSSSFTVNYEFGSGGVGAAYTMAKPPTINNGNDGIRNIGVGGKYLLAPVQLSVLGTISRNTGTGAQIDAVDATVSYDVTPFWNFATTYTYMGGNHVLDSAHANQVDATLTYRLSKRTSVYGTYVWQRASGKGALARINSTQTSPSSSDAQTMVGISIAHLF</sequence>
<dbReference type="Proteomes" id="UP000544134">
    <property type="component" value="Unassembled WGS sequence"/>
</dbReference>